<dbReference type="EMBL" id="BMML01000007">
    <property type="protein sequence ID" value="GGN09447.1"/>
    <property type="molecule type" value="Genomic_DNA"/>
</dbReference>
<reference evidence="1" key="1">
    <citation type="journal article" date="2014" name="Int. J. Syst. Evol. Microbiol.">
        <title>Complete genome sequence of Corynebacterium casei LMG S-19264T (=DSM 44701T), isolated from a smear-ripened cheese.</title>
        <authorList>
            <consortium name="US DOE Joint Genome Institute (JGI-PGF)"/>
            <person name="Walter F."/>
            <person name="Albersmeier A."/>
            <person name="Kalinowski J."/>
            <person name="Ruckert C."/>
        </authorList>
    </citation>
    <scope>NUCLEOTIDE SEQUENCE</scope>
    <source>
        <strain evidence="1">CGMCC 4.7110</strain>
    </source>
</reference>
<proteinExistence type="predicted"/>
<dbReference type="Proteomes" id="UP000653411">
    <property type="component" value="Unassembled WGS sequence"/>
</dbReference>
<sequence length="59" mass="6314">MPAAPVKFAVGGGAELARTPGCRRAGWTAAIILRRSVASSRARLKLVDSCWYSVPWPAM</sequence>
<evidence type="ECO:0000313" key="1">
    <source>
        <dbReference type="EMBL" id="GGN09447.1"/>
    </source>
</evidence>
<reference evidence="1" key="2">
    <citation type="submission" date="2020-09" db="EMBL/GenBank/DDBJ databases">
        <authorList>
            <person name="Sun Q."/>
            <person name="Zhou Y."/>
        </authorList>
    </citation>
    <scope>NUCLEOTIDE SEQUENCE</scope>
    <source>
        <strain evidence="1">CGMCC 4.7110</strain>
    </source>
</reference>
<protein>
    <submittedName>
        <fullName evidence="1">Uncharacterized protein</fullName>
    </submittedName>
</protein>
<comment type="caution">
    <text evidence="1">The sequence shown here is derived from an EMBL/GenBank/DDBJ whole genome shotgun (WGS) entry which is preliminary data.</text>
</comment>
<name>A0A918CRK8_9ACTN</name>
<keyword evidence="2" id="KW-1185">Reference proteome</keyword>
<organism evidence="1 2">
    <name type="scientific">Streptomyces fuscichromogenes</name>
    <dbReference type="NCBI Taxonomy" id="1324013"/>
    <lineage>
        <taxon>Bacteria</taxon>
        <taxon>Bacillati</taxon>
        <taxon>Actinomycetota</taxon>
        <taxon>Actinomycetes</taxon>
        <taxon>Kitasatosporales</taxon>
        <taxon>Streptomycetaceae</taxon>
        <taxon>Streptomyces</taxon>
    </lineage>
</organism>
<gene>
    <name evidence="1" type="ORF">GCM10011578_034770</name>
</gene>
<evidence type="ECO:0000313" key="2">
    <source>
        <dbReference type="Proteomes" id="UP000653411"/>
    </source>
</evidence>
<accession>A0A918CRK8</accession>
<dbReference type="AlphaFoldDB" id="A0A918CRK8"/>